<evidence type="ECO:0000256" key="4">
    <source>
        <dbReference type="RuleBase" id="RU361150"/>
    </source>
</evidence>
<dbReference type="PANTHER" id="PTHR12015:SF100">
    <property type="entry name" value="C-C MOTIF CHEMOKINE 24"/>
    <property type="match status" value="1"/>
</dbReference>
<keyword evidence="6" id="KW-1185">Reference proteome</keyword>
<dbReference type="Pfam" id="PF00048">
    <property type="entry name" value="IL8"/>
    <property type="match status" value="1"/>
</dbReference>
<dbReference type="Proteomes" id="UP000694923">
    <property type="component" value="Unplaced"/>
</dbReference>
<dbReference type="RefSeq" id="XP_008588163.1">
    <property type="nucleotide sequence ID" value="XM_008589941.1"/>
</dbReference>
<dbReference type="SMART" id="SM00199">
    <property type="entry name" value="SCY"/>
    <property type="match status" value="1"/>
</dbReference>
<keyword evidence="4" id="KW-0732">Signal</keyword>
<keyword evidence="4" id="KW-0964">Secreted</keyword>
<dbReference type="CDD" id="cd00272">
    <property type="entry name" value="Chemokine_CC"/>
    <property type="match status" value="1"/>
</dbReference>
<evidence type="ECO:0000313" key="7">
    <source>
        <dbReference type="RefSeq" id="XP_008588163.1"/>
    </source>
</evidence>
<evidence type="ECO:0000256" key="2">
    <source>
        <dbReference type="ARBA" id="ARBA00022514"/>
    </source>
</evidence>
<feature type="signal peptide" evidence="4">
    <location>
        <begin position="1"/>
        <end position="26"/>
    </location>
</feature>
<evidence type="ECO:0000256" key="3">
    <source>
        <dbReference type="ARBA" id="ARBA00023157"/>
    </source>
</evidence>
<sequence>MVGHLTIAASLLLLALGAHHVTPTGSVVIPSSCCISFISKKIPESRVVNYQLPNRSICPVAGVIFVTKKGQKFCADPKQQWVLSYMKNLDAKRKKASTRAWAWRVTVPIRRHPGRSATI</sequence>
<keyword evidence="2 4" id="KW-0202">Cytokine</keyword>
<accession>A0ABM0S5M2</accession>
<reference evidence="7" key="1">
    <citation type="submission" date="2025-08" db="UniProtKB">
        <authorList>
            <consortium name="RefSeq"/>
        </authorList>
    </citation>
    <scope>IDENTIFICATION</scope>
</reference>
<dbReference type="InterPro" id="IPR036048">
    <property type="entry name" value="Interleukin_8-like_sf"/>
</dbReference>
<organism evidence="6 7">
    <name type="scientific">Galeopterus variegatus</name>
    <name type="common">Malayan flying lemur</name>
    <name type="synonym">Cynocephalus variegatus</name>
    <dbReference type="NCBI Taxonomy" id="482537"/>
    <lineage>
        <taxon>Eukaryota</taxon>
        <taxon>Metazoa</taxon>
        <taxon>Chordata</taxon>
        <taxon>Craniata</taxon>
        <taxon>Vertebrata</taxon>
        <taxon>Euteleostomi</taxon>
        <taxon>Mammalia</taxon>
        <taxon>Eutheria</taxon>
        <taxon>Euarchontoglires</taxon>
        <taxon>Dermoptera</taxon>
        <taxon>Cynocephalidae</taxon>
        <taxon>Galeopterus</taxon>
    </lineage>
</organism>
<evidence type="ECO:0000259" key="5">
    <source>
        <dbReference type="SMART" id="SM00199"/>
    </source>
</evidence>
<name>A0ABM0S5M2_GALVR</name>
<dbReference type="PANTHER" id="PTHR12015">
    <property type="entry name" value="SMALL INDUCIBLE CYTOKINE A"/>
    <property type="match status" value="1"/>
</dbReference>
<comment type="subcellular location">
    <subcellularLocation>
        <location evidence="4">Secreted</location>
    </subcellularLocation>
</comment>
<protein>
    <recommendedName>
        <fullName evidence="4">C-C motif chemokine</fullName>
    </recommendedName>
</protein>
<dbReference type="PROSITE" id="PS00472">
    <property type="entry name" value="SMALL_CYTOKINES_CC"/>
    <property type="match status" value="1"/>
</dbReference>
<evidence type="ECO:0000313" key="6">
    <source>
        <dbReference type="Proteomes" id="UP000694923"/>
    </source>
</evidence>
<evidence type="ECO:0000256" key="1">
    <source>
        <dbReference type="ARBA" id="ARBA00010868"/>
    </source>
</evidence>
<proteinExistence type="inferred from homology"/>
<dbReference type="InterPro" id="IPR000827">
    <property type="entry name" value="Chemokine_CC_CS"/>
</dbReference>
<dbReference type="GeneID" id="103605370"/>
<dbReference type="InterPro" id="IPR039809">
    <property type="entry name" value="Chemokine_b/g/d"/>
</dbReference>
<dbReference type="InterPro" id="IPR001811">
    <property type="entry name" value="Chemokine_IL8-like_dom"/>
</dbReference>
<keyword evidence="4" id="KW-0145">Chemotaxis</keyword>
<feature type="domain" description="Chemokine interleukin-8-like" evidence="5">
    <location>
        <begin position="30"/>
        <end position="89"/>
    </location>
</feature>
<gene>
    <name evidence="7" type="primary">CCL24</name>
</gene>
<dbReference type="SUPFAM" id="SSF54117">
    <property type="entry name" value="Interleukin 8-like chemokines"/>
    <property type="match status" value="1"/>
</dbReference>
<keyword evidence="3" id="KW-1015">Disulfide bond</keyword>
<feature type="chain" id="PRO_5044969950" description="C-C motif chemokine" evidence="4">
    <location>
        <begin position="27"/>
        <end position="119"/>
    </location>
</feature>
<comment type="similarity">
    <text evidence="1 4">Belongs to the intercrine beta (chemokine CC) family.</text>
</comment>
<dbReference type="Gene3D" id="2.40.50.40">
    <property type="match status" value="1"/>
</dbReference>